<dbReference type="Pfam" id="PF24874">
    <property type="entry name" value="Piezo_THU9_anchor"/>
    <property type="match status" value="1"/>
</dbReference>
<evidence type="ECO:0000259" key="9">
    <source>
        <dbReference type="Pfam" id="PF23188"/>
    </source>
</evidence>
<comment type="subcellular location">
    <subcellularLocation>
        <location evidence="1">Membrane</location>
        <topology evidence="1">Multi-pass membrane protein</topology>
    </subcellularLocation>
</comment>
<dbReference type="Pfam" id="PF12166">
    <property type="entry name" value="Piezo_cap"/>
    <property type="match status" value="1"/>
</dbReference>
<dbReference type="Pfam" id="PF23188">
    <property type="entry name" value="THU_Piezo1"/>
    <property type="match status" value="1"/>
</dbReference>
<feature type="transmembrane region" description="Helical" evidence="7">
    <location>
        <begin position="373"/>
        <end position="393"/>
    </location>
</feature>
<organism evidence="11 12">
    <name type="scientific">Ignelater luminosus</name>
    <name type="common">Cucubano</name>
    <name type="synonym">Pyrophorus luminosus</name>
    <dbReference type="NCBI Taxonomy" id="2038154"/>
    <lineage>
        <taxon>Eukaryota</taxon>
        <taxon>Metazoa</taxon>
        <taxon>Ecdysozoa</taxon>
        <taxon>Arthropoda</taxon>
        <taxon>Hexapoda</taxon>
        <taxon>Insecta</taxon>
        <taxon>Pterygota</taxon>
        <taxon>Neoptera</taxon>
        <taxon>Endopterygota</taxon>
        <taxon>Coleoptera</taxon>
        <taxon>Polyphaga</taxon>
        <taxon>Elateriformia</taxon>
        <taxon>Elateroidea</taxon>
        <taxon>Elateridae</taxon>
        <taxon>Agrypninae</taxon>
        <taxon>Pyrophorini</taxon>
        <taxon>Ignelater</taxon>
    </lineage>
</organism>
<feature type="transmembrane region" description="Helical" evidence="7">
    <location>
        <begin position="40"/>
        <end position="59"/>
    </location>
</feature>
<feature type="domain" description="Piezo non-specific cation channel cap" evidence="8">
    <location>
        <begin position="605"/>
        <end position="912"/>
    </location>
</feature>
<comment type="similarity">
    <text evidence="2">Belongs to the PIEZO (TC 1.A.75) family.</text>
</comment>
<keyword evidence="5 7" id="KW-0472">Membrane</keyword>
<keyword evidence="12" id="KW-1185">Reference proteome</keyword>
<dbReference type="PANTHER" id="PTHR47049:SF2">
    <property type="entry name" value="PIEZO-TYPE MECHANOSENSITIVE ION CHANNEL HOMOLOG"/>
    <property type="match status" value="1"/>
</dbReference>
<feature type="transmembrane region" description="Helical" evidence="7">
    <location>
        <begin position="541"/>
        <end position="565"/>
    </location>
</feature>
<feature type="transmembrane region" description="Helical" evidence="7">
    <location>
        <begin position="114"/>
        <end position="132"/>
    </location>
</feature>
<dbReference type="GO" id="GO:0008381">
    <property type="term" value="F:mechanosensitive monoatomic ion channel activity"/>
    <property type="evidence" value="ECO:0007669"/>
    <property type="project" value="InterPro"/>
</dbReference>
<dbReference type="InterPro" id="IPR056770">
    <property type="entry name" value="Piezo_THU9_anchor"/>
</dbReference>
<evidence type="ECO:0000256" key="7">
    <source>
        <dbReference type="SAM" id="Phobius"/>
    </source>
</evidence>
<name>A0A8K0GBI1_IGNLU</name>
<dbReference type="OrthoDB" id="303066at2759"/>
<evidence type="ECO:0000259" key="8">
    <source>
        <dbReference type="Pfam" id="PF12166"/>
    </source>
</evidence>
<feature type="transmembrane region" description="Helical" evidence="7">
    <location>
        <begin position="66"/>
        <end position="88"/>
    </location>
</feature>
<protein>
    <recommendedName>
        <fullName evidence="13">Piezo non-specific cation channel R-Ras-binding domain-containing protein</fullName>
    </recommendedName>
</protein>
<feature type="compositionally biased region" description="Low complexity" evidence="6">
    <location>
        <begin position="258"/>
        <end position="278"/>
    </location>
</feature>
<evidence type="ECO:0000259" key="10">
    <source>
        <dbReference type="Pfam" id="PF24874"/>
    </source>
</evidence>
<feature type="domain" description="Piezo THU9 and anchor" evidence="10">
    <location>
        <begin position="329"/>
        <end position="566"/>
    </location>
</feature>
<feature type="transmembrane region" description="Helical" evidence="7">
    <location>
        <begin position="435"/>
        <end position="456"/>
    </location>
</feature>
<evidence type="ECO:0000313" key="11">
    <source>
        <dbReference type="EMBL" id="KAF2895767.1"/>
    </source>
</evidence>
<feature type="region of interest" description="Disordered" evidence="6">
    <location>
        <begin position="254"/>
        <end position="283"/>
    </location>
</feature>
<comment type="caution">
    <text evidence="11">The sequence shown here is derived from an EMBL/GenBank/DDBJ whole genome shotgun (WGS) entry which is preliminary data.</text>
</comment>
<feature type="transmembrane region" description="Helical" evidence="7">
    <location>
        <begin position="402"/>
        <end position="423"/>
    </location>
</feature>
<evidence type="ECO:0008006" key="13">
    <source>
        <dbReference type="Google" id="ProtNLM"/>
    </source>
</evidence>
<proteinExistence type="inferred from homology"/>
<gene>
    <name evidence="11" type="ORF">ILUMI_10413</name>
</gene>
<accession>A0A8K0GBI1</accession>
<sequence length="951" mass="109645">MSSVDQPTIIRLVLAIWYIVLSHSDILCYFMIFLNQIKTATFLSLPLPLMVFLWGTLSIPRPSKTFWVTIIAYTEILVLIKCLFQFQILPWNKRQSLYPFYPPRIIGVERRSDYALWDLLLLLIVFFHRFLLKYLGLWKSTFVPAGILEDGDYRISGDELQAVQEDASRLASKTSLYQKPSPTKPRMLISLSTYSVHYPYSFVRKGRNVKYSRFLPAYINTLIKQKSVGVAGHSGAIQPITVIRKGSDLQKLVEESEGSIGSRGSRASRGSRGSKAESTGSQEVVTVHTEQVHPCANFYTSLRMAGSRYGDTLKLFVTQLMDPTSRVAVDVYSYMFLCDFFNFFVLLVGYSSFGPQQGDEGVQAYLEENRVPVLFLLMLILQFTLIIIDRAIFLRKYIVGKIIFQFLQIIILHIWLFILYPLITERGFNSALAPQMYYVVKCFYLLLSAYQIRCGYPTRILGNFICKGYTYLNMFLFKGFLAIPFLFELRTIMDWMWTDTSMTIFDWIKMEDIFAHIFQIKCTRHAETEFPQPRGERKTPIIKYFMGGAGLILMIAIIWFPLVFFSLGNAVGKSNIPYDLTVDLRIGPYQPIYQMSVQSNSIYGFNSTDWDRLLKTYEENKTALTFISNYEAGDVAAIKFSVDSASVWSISPPDHKRMLDEIVSNNPLTIRFQYQVSHKSNTKEDSGIIREEVEIVIPAKENGQINPTRKKLYEMLSGSHSVLPIPLEYIFPKFIKVTNKGTARLISRLMGKGDDPRATTLRHVTIGHNVSKATQDEPPKEWWQLREICDPDEYNFREYFVSLPYSDNCESLVMYTFNDKIFPSQLNFIAAGGILGTYMLYFMVAFRTVRTVKGNPFHSTWYLDMPNLDRIYALIQDIYLVRAMRLYALEEDLFAKLIFILRSREMAIKMTRHFGNAYNPEFVYERHPTSHKSASISSSTSGSVNKRYLNM</sequence>
<dbReference type="EMBL" id="VTPC01005684">
    <property type="protein sequence ID" value="KAF2895767.1"/>
    <property type="molecule type" value="Genomic_DNA"/>
</dbReference>
<dbReference type="GO" id="GO:0016020">
    <property type="term" value="C:membrane"/>
    <property type="evidence" value="ECO:0007669"/>
    <property type="project" value="UniProtKB-SubCell"/>
</dbReference>
<dbReference type="InterPro" id="IPR056768">
    <property type="entry name" value="THU_Piezo"/>
</dbReference>
<feature type="domain" description="Piezo transmembrane helical unit" evidence="9">
    <location>
        <begin position="21"/>
        <end position="139"/>
    </location>
</feature>
<evidence type="ECO:0000256" key="5">
    <source>
        <dbReference type="ARBA" id="ARBA00023136"/>
    </source>
</evidence>
<reference evidence="11" key="1">
    <citation type="submission" date="2019-08" db="EMBL/GenBank/DDBJ databases">
        <title>The genome of the North American firefly Photinus pyralis.</title>
        <authorList>
            <consortium name="Photinus pyralis genome working group"/>
            <person name="Fallon T.R."/>
            <person name="Sander Lower S.E."/>
            <person name="Weng J.-K."/>
        </authorList>
    </citation>
    <scope>NUCLEOTIDE SEQUENCE</scope>
    <source>
        <strain evidence="11">TRF0915ILg1</strain>
        <tissue evidence="11">Whole body</tissue>
    </source>
</reference>
<dbReference type="InterPro" id="IPR027272">
    <property type="entry name" value="Piezo"/>
</dbReference>
<dbReference type="Proteomes" id="UP000801492">
    <property type="component" value="Unassembled WGS sequence"/>
</dbReference>
<evidence type="ECO:0000256" key="4">
    <source>
        <dbReference type="ARBA" id="ARBA00022989"/>
    </source>
</evidence>
<dbReference type="AlphaFoldDB" id="A0A8K0GBI1"/>
<evidence type="ECO:0000256" key="1">
    <source>
        <dbReference type="ARBA" id="ARBA00004141"/>
    </source>
</evidence>
<feature type="transmembrane region" description="Helical" evidence="7">
    <location>
        <begin position="331"/>
        <end position="353"/>
    </location>
</feature>
<dbReference type="InterPro" id="IPR031334">
    <property type="entry name" value="Piezo_cap_dom"/>
</dbReference>
<evidence type="ECO:0000256" key="6">
    <source>
        <dbReference type="SAM" id="MobiDB-lite"/>
    </source>
</evidence>
<evidence type="ECO:0000256" key="3">
    <source>
        <dbReference type="ARBA" id="ARBA00022692"/>
    </source>
</evidence>
<keyword evidence="3 7" id="KW-0812">Transmembrane</keyword>
<evidence type="ECO:0000256" key="2">
    <source>
        <dbReference type="ARBA" id="ARBA00007821"/>
    </source>
</evidence>
<feature type="transmembrane region" description="Helical" evidence="7">
    <location>
        <begin position="12"/>
        <end position="34"/>
    </location>
</feature>
<feature type="transmembrane region" description="Helical" evidence="7">
    <location>
        <begin position="468"/>
        <end position="487"/>
    </location>
</feature>
<dbReference type="PANTHER" id="PTHR47049">
    <property type="entry name" value="PIEZO-TYPE MECHANOSENSITIVE ION CHANNEL HOMOLOG"/>
    <property type="match status" value="1"/>
</dbReference>
<evidence type="ECO:0000313" key="12">
    <source>
        <dbReference type="Proteomes" id="UP000801492"/>
    </source>
</evidence>
<keyword evidence="4 7" id="KW-1133">Transmembrane helix</keyword>
<feature type="transmembrane region" description="Helical" evidence="7">
    <location>
        <begin position="826"/>
        <end position="846"/>
    </location>
</feature>